<feature type="transmembrane region" description="Helical" evidence="1">
    <location>
        <begin position="41"/>
        <end position="58"/>
    </location>
</feature>
<comment type="caution">
    <text evidence="2">The sequence shown here is derived from an EMBL/GenBank/DDBJ whole genome shotgun (WGS) entry which is preliminary data.</text>
</comment>
<evidence type="ECO:0000256" key="1">
    <source>
        <dbReference type="SAM" id="Phobius"/>
    </source>
</evidence>
<evidence type="ECO:0000313" key="2">
    <source>
        <dbReference type="EMBL" id="GGD92970.1"/>
    </source>
</evidence>
<name>A0ABQ1S412_9SPHN</name>
<keyword evidence="1" id="KW-0812">Transmembrane</keyword>
<keyword evidence="1" id="KW-1133">Transmembrane helix</keyword>
<keyword evidence="3" id="KW-1185">Reference proteome</keyword>
<dbReference type="EMBL" id="BMKL01000001">
    <property type="protein sequence ID" value="GGD92970.1"/>
    <property type="molecule type" value="Genomic_DNA"/>
</dbReference>
<protein>
    <submittedName>
        <fullName evidence="2">Uncharacterized protein</fullName>
    </submittedName>
</protein>
<dbReference type="Proteomes" id="UP000619041">
    <property type="component" value="Unassembled WGS sequence"/>
</dbReference>
<accession>A0ABQ1S412</accession>
<proteinExistence type="predicted"/>
<dbReference type="RefSeq" id="WP_188644205.1">
    <property type="nucleotide sequence ID" value="NZ_BMKL01000001.1"/>
</dbReference>
<gene>
    <name evidence="2" type="ORF">GCM10011515_10880</name>
</gene>
<sequence>MQALAAALGFLLVLAGGLFALQGLGIVMWPSDSFMLADKTWALYGGVMAVIGLLLILWSRARRA</sequence>
<keyword evidence="1" id="KW-0472">Membrane</keyword>
<reference evidence="3" key="1">
    <citation type="journal article" date="2019" name="Int. J. Syst. Evol. Microbiol.">
        <title>The Global Catalogue of Microorganisms (GCM) 10K type strain sequencing project: providing services to taxonomists for standard genome sequencing and annotation.</title>
        <authorList>
            <consortium name="The Broad Institute Genomics Platform"/>
            <consortium name="The Broad Institute Genome Sequencing Center for Infectious Disease"/>
            <person name="Wu L."/>
            <person name="Ma J."/>
        </authorList>
    </citation>
    <scope>NUCLEOTIDE SEQUENCE [LARGE SCALE GENOMIC DNA]</scope>
    <source>
        <strain evidence="3">CGMCC 1.15959</strain>
    </source>
</reference>
<organism evidence="2 3">
    <name type="scientific">Tsuneonella deserti</name>
    <dbReference type="NCBI Taxonomy" id="2035528"/>
    <lineage>
        <taxon>Bacteria</taxon>
        <taxon>Pseudomonadati</taxon>
        <taxon>Pseudomonadota</taxon>
        <taxon>Alphaproteobacteria</taxon>
        <taxon>Sphingomonadales</taxon>
        <taxon>Erythrobacteraceae</taxon>
        <taxon>Tsuneonella</taxon>
    </lineage>
</organism>
<evidence type="ECO:0000313" key="3">
    <source>
        <dbReference type="Proteomes" id="UP000619041"/>
    </source>
</evidence>